<evidence type="ECO:0000256" key="9">
    <source>
        <dbReference type="SAM" id="SignalP"/>
    </source>
</evidence>
<comment type="subcellular location">
    <subcellularLocation>
        <location evidence="1">Secreted</location>
        <location evidence="1">Cell wall</location>
    </subcellularLocation>
</comment>
<evidence type="ECO:0000313" key="10">
    <source>
        <dbReference type="EMBL" id="GMM45855.1"/>
    </source>
</evidence>
<dbReference type="SUPFAM" id="SSF51445">
    <property type="entry name" value="(Trans)glycosidases"/>
    <property type="match status" value="1"/>
</dbReference>
<comment type="caution">
    <text evidence="10">The sequence shown here is derived from an EMBL/GenBank/DDBJ whole genome shotgun (WGS) entry which is preliminary data.</text>
</comment>
<dbReference type="PANTHER" id="PTHR16631:SF24">
    <property type="entry name" value="FAMILY 17 GLUCOSIDASE SCW11-RELATED"/>
    <property type="match status" value="1"/>
</dbReference>
<evidence type="ECO:0000256" key="5">
    <source>
        <dbReference type="ARBA" id="ARBA00022729"/>
    </source>
</evidence>
<evidence type="ECO:0000256" key="1">
    <source>
        <dbReference type="ARBA" id="ARBA00004191"/>
    </source>
</evidence>
<comment type="similarity">
    <text evidence="2">Belongs to the glycosyl hydrolase 17 family.</text>
</comment>
<feature type="region of interest" description="Disordered" evidence="8">
    <location>
        <begin position="93"/>
        <end position="128"/>
    </location>
</feature>
<organism evidence="10 11">
    <name type="scientific">Pichia kluyveri</name>
    <name type="common">Yeast</name>
    <dbReference type="NCBI Taxonomy" id="36015"/>
    <lineage>
        <taxon>Eukaryota</taxon>
        <taxon>Fungi</taxon>
        <taxon>Dikarya</taxon>
        <taxon>Ascomycota</taxon>
        <taxon>Saccharomycotina</taxon>
        <taxon>Pichiomycetes</taxon>
        <taxon>Pichiales</taxon>
        <taxon>Pichiaceae</taxon>
        <taxon>Pichia</taxon>
    </lineage>
</organism>
<feature type="compositionally biased region" description="Polar residues" evidence="8">
    <location>
        <begin position="383"/>
        <end position="393"/>
    </location>
</feature>
<keyword evidence="6" id="KW-0378">Hydrolase</keyword>
<keyword evidence="7" id="KW-0326">Glycosidase</keyword>
<dbReference type="InterPro" id="IPR017853">
    <property type="entry name" value="GH"/>
</dbReference>
<feature type="compositionally biased region" description="Low complexity" evidence="8">
    <location>
        <begin position="365"/>
        <end position="382"/>
    </location>
</feature>
<dbReference type="PANTHER" id="PTHR16631">
    <property type="entry name" value="GLUCAN 1,3-BETA-GLUCOSIDASE"/>
    <property type="match status" value="1"/>
</dbReference>
<dbReference type="Proteomes" id="UP001378960">
    <property type="component" value="Unassembled WGS sequence"/>
</dbReference>
<dbReference type="GO" id="GO:0005576">
    <property type="term" value="C:extracellular region"/>
    <property type="evidence" value="ECO:0007669"/>
    <property type="project" value="TreeGrafter"/>
</dbReference>
<dbReference type="PROSITE" id="PS00587">
    <property type="entry name" value="GLYCOSYL_HYDROL_F17"/>
    <property type="match status" value="1"/>
</dbReference>
<evidence type="ECO:0000256" key="8">
    <source>
        <dbReference type="SAM" id="MobiDB-lite"/>
    </source>
</evidence>
<evidence type="ECO:0000256" key="3">
    <source>
        <dbReference type="ARBA" id="ARBA00022512"/>
    </source>
</evidence>
<dbReference type="GO" id="GO:0071555">
    <property type="term" value="P:cell wall organization"/>
    <property type="evidence" value="ECO:0007669"/>
    <property type="project" value="TreeGrafter"/>
</dbReference>
<dbReference type="GO" id="GO:0042973">
    <property type="term" value="F:glucan endo-1,3-beta-D-glucosidase activity"/>
    <property type="evidence" value="ECO:0007669"/>
    <property type="project" value="TreeGrafter"/>
</dbReference>
<dbReference type="InterPro" id="IPR000490">
    <property type="entry name" value="Glyco_hydro_17"/>
</dbReference>
<feature type="compositionally biased region" description="Low complexity" evidence="8">
    <location>
        <begin position="100"/>
        <end position="123"/>
    </location>
</feature>
<dbReference type="AlphaFoldDB" id="A0AAV5R3K2"/>
<protein>
    <submittedName>
        <fullName evidence="10">Glucan endo-1,3-beta-D-glucosidase</fullName>
    </submittedName>
</protein>
<feature type="compositionally biased region" description="Low complexity" evidence="8">
    <location>
        <begin position="167"/>
        <end position="258"/>
    </location>
</feature>
<gene>
    <name evidence="10" type="ORF">DAPK24_024300</name>
</gene>
<proteinExistence type="inferred from homology"/>
<evidence type="ECO:0000256" key="2">
    <source>
        <dbReference type="ARBA" id="ARBA00008773"/>
    </source>
</evidence>
<accession>A0AAV5R3K2</accession>
<dbReference type="GO" id="GO:0009986">
    <property type="term" value="C:cell surface"/>
    <property type="evidence" value="ECO:0007669"/>
    <property type="project" value="TreeGrafter"/>
</dbReference>
<keyword evidence="11" id="KW-1185">Reference proteome</keyword>
<keyword evidence="3" id="KW-0134">Cell wall</keyword>
<feature type="signal peptide" evidence="9">
    <location>
        <begin position="1"/>
        <end position="18"/>
    </location>
</feature>
<feature type="region of interest" description="Disordered" evidence="8">
    <location>
        <begin position="156"/>
        <end position="258"/>
    </location>
</feature>
<dbReference type="GO" id="GO:0005975">
    <property type="term" value="P:carbohydrate metabolic process"/>
    <property type="evidence" value="ECO:0007669"/>
    <property type="project" value="InterPro"/>
</dbReference>
<evidence type="ECO:0000256" key="4">
    <source>
        <dbReference type="ARBA" id="ARBA00022525"/>
    </source>
</evidence>
<keyword evidence="4" id="KW-0964">Secreted</keyword>
<dbReference type="InterPro" id="IPR050732">
    <property type="entry name" value="Beta-glucan_modifiers"/>
</dbReference>
<dbReference type="EMBL" id="BTGB01000003">
    <property type="protein sequence ID" value="GMM45855.1"/>
    <property type="molecule type" value="Genomic_DNA"/>
</dbReference>
<name>A0AAV5R3K2_PICKL</name>
<feature type="chain" id="PRO_5043932782" evidence="9">
    <location>
        <begin position="19"/>
        <end position="695"/>
    </location>
</feature>
<reference evidence="10 11" key="1">
    <citation type="journal article" date="2023" name="Elife">
        <title>Identification of key yeast species and microbe-microbe interactions impacting larval growth of Drosophila in the wild.</title>
        <authorList>
            <person name="Mure A."/>
            <person name="Sugiura Y."/>
            <person name="Maeda R."/>
            <person name="Honda K."/>
            <person name="Sakurai N."/>
            <person name="Takahashi Y."/>
            <person name="Watada M."/>
            <person name="Katoh T."/>
            <person name="Gotoh A."/>
            <person name="Gotoh Y."/>
            <person name="Taniguchi I."/>
            <person name="Nakamura K."/>
            <person name="Hayashi T."/>
            <person name="Katayama T."/>
            <person name="Uemura T."/>
            <person name="Hattori Y."/>
        </authorList>
    </citation>
    <scope>NUCLEOTIDE SEQUENCE [LARGE SCALE GENOMIC DNA]</scope>
    <source>
        <strain evidence="10 11">PK-24</strain>
    </source>
</reference>
<feature type="region of interest" description="Disordered" evidence="8">
    <location>
        <begin position="365"/>
        <end position="404"/>
    </location>
</feature>
<evidence type="ECO:0000313" key="11">
    <source>
        <dbReference type="Proteomes" id="UP001378960"/>
    </source>
</evidence>
<keyword evidence="5 9" id="KW-0732">Signal</keyword>
<evidence type="ECO:0000256" key="7">
    <source>
        <dbReference type="ARBA" id="ARBA00023295"/>
    </source>
</evidence>
<sequence length="695" mass="73267">MNFKSLITLLSIMQASDAAPLPMPMAMPNAEPVMVTVTEAPVTTVIPVAAVHIGNDYTYTTTLTTLNTAQTTYNNLVGNENVQAQPQQTTNTNLVTDPLTASATPAPTTSTQEEQTESQAPETKTSIYTDDKGVVHVFVTINEHVKVDQNGNTITVEYQTPTPAPAPATTNPNLVQNTTPAANTAANTAATTTAKTTNETTANTSVESTTSSTETTESSTESSTSSSTESSTSSTTPSTTSTTPPTTSTSSSLLTTSSSSKFTTQDNFVTTWSNGEVFYSVLPEGLVEPENVAPIVALTTTTLANTAEAQTTTAELSLVSSDSKLLLATLTEGLPMDKNIKVTFNNPATISVTNTQSVSTPIIVSSSTTSSSTSTTSSSLSTAQGNAVQTSTPDGLLSDDSSVENTSSVSSASASATAAIDSSKYLTKTPYSLVYSPYNNDGTCKSYTTVLSDLQLIQSKGVKELRVYGNDCNYLTTVLPVAKKLGLMINQGFWISSAGANSIDTAVDDLIKYITSGAASYSWEIFSYFTVGNEAIIANYCSVDDLISKISQVRGKLEAAGYNGLITTSEPPVTFENNPQLCTEAQIDFVGINPHSYFDTYSSAETSGIFVKGQIELVKQYCGDKNIVVTETGYPNGGIQNGNNIPSPDNQRIAVQSILDVAGVDVTILSAFEDLWKNPGPYGIEQNFGIIQLLQ</sequence>
<dbReference type="GO" id="GO:0009277">
    <property type="term" value="C:fungal-type cell wall"/>
    <property type="evidence" value="ECO:0007669"/>
    <property type="project" value="UniProtKB-ARBA"/>
</dbReference>
<evidence type="ECO:0000256" key="6">
    <source>
        <dbReference type="ARBA" id="ARBA00022801"/>
    </source>
</evidence>